<keyword evidence="2" id="KW-0560">Oxidoreductase</keyword>
<dbReference type="Gene3D" id="3.40.50.720">
    <property type="entry name" value="NAD(P)-binding Rossmann-like Domain"/>
    <property type="match status" value="1"/>
</dbReference>
<gene>
    <name evidence="4" type="ORF">BDQ12DRAFT_738813</name>
</gene>
<evidence type="ECO:0000256" key="1">
    <source>
        <dbReference type="ARBA" id="ARBA00006484"/>
    </source>
</evidence>
<dbReference type="EMBL" id="ML213649">
    <property type="protein sequence ID" value="TFK33392.1"/>
    <property type="molecule type" value="Genomic_DNA"/>
</dbReference>
<name>A0A5C3LL53_9AGAR</name>
<dbReference type="SUPFAM" id="SSF51735">
    <property type="entry name" value="NAD(P)-binding Rossmann-fold domains"/>
    <property type="match status" value="1"/>
</dbReference>
<evidence type="ECO:0000313" key="4">
    <source>
        <dbReference type="EMBL" id="TFK33392.1"/>
    </source>
</evidence>
<dbReference type="FunFam" id="3.40.50.720:FF:000084">
    <property type="entry name" value="Short-chain dehydrogenase reductase"/>
    <property type="match status" value="1"/>
</dbReference>
<dbReference type="AlphaFoldDB" id="A0A5C3LL53"/>
<evidence type="ECO:0000313" key="5">
    <source>
        <dbReference type="Proteomes" id="UP000308652"/>
    </source>
</evidence>
<evidence type="ECO:0000256" key="2">
    <source>
        <dbReference type="ARBA" id="ARBA00023002"/>
    </source>
</evidence>
<accession>A0A5C3LL53</accession>
<organism evidence="4 5">
    <name type="scientific">Crucibulum laeve</name>
    <dbReference type="NCBI Taxonomy" id="68775"/>
    <lineage>
        <taxon>Eukaryota</taxon>
        <taxon>Fungi</taxon>
        <taxon>Dikarya</taxon>
        <taxon>Basidiomycota</taxon>
        <taxon>Agaricomycotina</taxon>
        <taxon>Agaricomycetes</taxon>
        <taxon>Agaricomycetidae</taxon>
        <taxon>Agaricales</taxon>
        <taxon>Agaricineae</taxon>
        <taxon>Nidulariaceae</taxon>
        <taxon>Crucibulum</taxon>
    </lineage>
</organism>
<dbReference type="Pfam" id="PF00106">
    <property type="entry name" value="adh_short"/>
    <property type="match status" value="1"/>
</dbReference>
<dbReference type="PRINTS" id="PR00080">
    <property type="entry name" value="SDRFAMILY"/>
</dbReference>
<dbReference type="PANTHER" id="PTHR24321:SF8">
    <property type="entry name" value="ESTRADIOL 17-BETA-DEHYDROGENASE 8-RELATED"/>
    <property type="match status" value="1"/>
</dbReference>
<reference evidence="4 5" key="1">
    <citation type="journal article" date="2019" name="Nat. Ecol. Evol.">
        <title>Megaphylogeny resolves global patterns of mushroom evolution.</title>
        <authorList>
            <person name="Varga T."/>
            <person name="Krizsan K."/>
            <person name="Foldi C."/>
            <person name="Dima B."/>
            <person name="Sanchez-Garcia M."/>
            <person name="Sanchez-Ramirez S."/>
            <person name="Szollosi G.J."/>
            <person name="Szarkandi J.G."/>
            <person name="Papp V."/>
            <person name="Albert L."/>
            <person name="Andreopoulos W."/>
            <person name="Angelini C."/>
            <person name="Antonin V."/>
            <person name="Barry K.W."/>
            <person name="Bougher N.L."/>
            <person name="Buchanan P."/>
            <person name="Buyck B."/>
            <person name="Bense V."/>
            <person name="Catcheside P."/>
            <person name="Chovatia M."/>
            <person name="Cooper J."/>
            <person name="Damon W."/>
            <person name="Desjardin D."/>
            <person name="Finy P."/>
            <person name="Geml J."/>
            <person name="Haridas S."/>
            <person name="Hughes K."/>
            <person name="Justo A."/>
            <person name="Karasinski D."/>
            <person name="Kautmanova I."/>
            <person name="Kiss B."/>
            <person name="Kocsube S."/>
            <person name="Kotiranta H."/>
            <person name="LaButti K.M."/>
            <person name="Lechner B.E."/>
            <person name="Liimatainen K."/>
            <person name="Lipzen A."/>
            <person name="Lukacs Z."/>
            <person name="Mihaltcheva S."/>
            <person name="Morgado L.N."/>
            <person name="Niskanen T."/>
            <person name="Noordeloos M.E."/>
            <person name="Ohm R.A."/>
            <person name="Ortiz-Santana B."/>
            <person name="Ovrebo C."/>
            <person name="Racz N."/>
            <person name="Riley R."/>
            <person name="Savchenko A."/>
            <person name="Shiryaev A."/>
            <person name="Soop K."/>
            <person name="Spirin V."/>
            <person name="Szebenyi C."/>
            <person name="Tomsovsky M."/>
            <person name="Tulloss R.E."/>
            <person name="Uehling J."/>
            <person name="Grigoriev I.V."/>
            <person name="Vagvolgyi C."/>
            <person name="Papp T."/>
            <person name="Martin F.M."/>
            <person name="Miettinen O."/>
            <person name="Hibbett D.S."/>
            <person name="Nagy L.G."/>
        </authorList>
    </citation>
    <scope>NUCLEOTIDE SEQUENCE [LARGE SCALE GENOMIC DNA]</scope>
    <source>
        <strain evidence="4 5">CBS 166.37</strain>
    </source>
</reference>
<dbReference type="PANTHER" id="PTHR24321">
    <property type="entry name" value="DEHYDROGENASES, SHORT CHAIN"/>
    <property type="match status" value="1"/>
</dbReference>
<dbReference type="GO" id="GO:0016491">
    <property type="term" value="F:oxidoreductase activity"/>
    <property type="evidence" value="ECO:0007669"/>
    <property type="project" value="UniProtKB-KW"/>
</dbReference>
<evidence type="ECO:0000256" key="3">
    <source>
        <dbReference type="RuleBase" id="RU000363"/>
    </source>
</evidence>
<evidence type="ECO:0008006" key="6">
    <source>
        <dbReference type="Google" id="ProtNLM"/>
    </source>
</evidence>
<proteinExistence type="inferred from homology"/>
<dbReference type="Proteomes" id="UP000308652">
    <property type="component" value="Unassembled WGS sequence"/>
</dbReference>
<dbReference type="InterPro" id="IPR002347">
    <property type="entry name" value="SDR_fam"/>
</dbReference>
<dbReference type="InterPro" id="IPR036291">
    <property type="entry name" value="NAD(P)-bd_dom_sf"/>
</dbReference>
<dbReference type="CDD" id="cd05233">
    <property type="entry name" value="SDR_c"/>
    <property type="match status" value="1"/>
</dbReference>
<comment type="similarity">
    <text evidence="1 3">Belongs to the short-chain dehydrogenases/reductases (SDR) family.</text>
</comment>
<protein>
    <recommendedName>
        <fullName evidence="6">Short-chain dehydrogenase/reductase SDR</fullName>
    </recommendedName>
</protein>
<keyword evidence="5" id="KW-1185">Reference proteome</keyword>
<dbReference type="STRING" id="68775.A0A5C3LL53"/>
<dbReference type="OrthoDB" id="47007at2759"/>
<dbReference type="PRINTS" id="PR00081">
    <property type="entry name" value="GDHRDH"/>
</dbReference>
<sequence>MAIALAGKIAIVTGASSGIGLATSNALLAAGCSVLGVDIAAPPPISMTNFKFHQINLTTANAPSAIVSACTEAFGGRIDVLVNIAGILDNNSGVDTLKDEDWDRTIAVNLTVPVRLMREVVNVMKVQKSGSIVNLSSKAGTSGAVAGVAYTSSKHGLIGATKNTAWLFKDDGIRCNVICPGAVVTNLAKDVDRSKWDAEANAKMQPVHAVHANLLTGEGVAPPEHTADVIVFLASDLSRGITGAVIPVDNAWSVI</sequence>